<evidence type="ECO:0000256" key="4">
    <source>
        <dbReference type="ARBA" id="ARBA00022692"/>
    </source>
</evidence>
<feature type="transmembrane region" description="Helical" evidence="7">
    <location>
        <begin position="409"/>
        <end position="427"/>
    </location>
</feature>
<evidence type="ECO:0000256" key="3">
    <source>
        <dbReference type="ARBA" id="ARBA00022475"/>
    </source>
</evidence>
<feature type="transmembrane region" description="Helical" evidence="7">
    <location>
        <begin position="9"/>
        <end position="26"/>
    </location>
</feature>
<protein>
    <submittedName>
        <fullName evidence="8">Uncharacterized membrane protein YccC</fullName>
    </submittedName>
</protein>
<dbReference type="Pfam" id="PF04632">
    <property type="entry name" value="FUSC"/>
    <property type="match status" value="1"/>
</dbReference>
<keyword evidence="4 7" id="KW-0812">Transmembrane</keyword>
<sequence>MLATATKTAIKVALSIAISILIALSLGWEKPYWAAIVILVLATSESLSESHHKGINRMAGTVLGIILAFLLVANFAQQPLLFITALTLLAGLLRYMTGCPYYGYTFQMALTICAVVGGMGALDGANTFHMAITRVQENVLGLVVFSLVWHCLWPETAQDQFFQETQGSVAQLRSAIRRLAQGESVEPDLAQSIQARLKPLHLQLRMPLGSSFTLRYRTAHWQQLLVALESSVDSFAELAKAPSDLTAGQSIALAELDSVLAQLEAMARQPHRRSHLEPVTLTQQGEGAVAKLQQQLLQSASEFRIALGLDPSLNPPKRVPWVKYQWALNGSERLHQALTLMLIVASAMAIWVYLPIPGGVLFPVVLVSLSSVLVGFPRQALKLAFWGVTLFSVPAVLQMVLILPHLTEGWQLGLFYFANVFFIWRVFPKPEQVLLRMMGAQMLVIMTTGVMQLSPSIGVVQPLMMVLFVWLLLFIVNFFVKLMEPVAPKAVPATA</sequence>
<proteinExistence type="predicted"/>
<gene>
    <name evidence="8" type="ORF">SAMN02745129_1483</name>
</gene>
<dbReference type="GO" id="GO:0022857">
    <property type="term" value="F:transmembrane transporter activity"/>
    <property type="evidence" value="ECO:0007669"/>
    <property type="project" value="InterPro"/>
</dbReference>
<feature type="transmembrane region" description="Helical" evidence="7">
    <location>
        <begin position="101"/>
        <end position="122"/>
    </location>
</feature>
<dbReference type="GO" id="GO:0005886">
    <property type="term" value="C:plasma membrane"/>
    <property type="evidence" value="ECO:0007669"/>
    <property type="project" value="UniProtKB-SubCell"/>
</dbReference>
<dbReference type="STRING" id="299255.SAMN02745129_1483"/>
<evidence type="ECO:0000256" key="2">
    <source>
        <dbReference type="ARBA" id="ARBA00022448"/>
    </source>
</evidence>
<dbReference type="RefSeq" id="WP_067657754.1">
    <property type="nucleotide sequence ID" value="NZ_FQXG01000002.1"/>
</dbReference>
<dbReference type="PANTHER" id="PTHR30509:SF9">
    <property type="entry name" value="MULTIDRUG RESISTANCE PROTEIN MDTO"/>
    <property type="match status" value="1"/>
</dbReference>
<dbReference type="EMBL" id="FQXG01000002">
    <property type="protein sequence ID" value="SHH21285.1"/>
    <property type="molecule type" value="Genomic_DNA"/>
</dbReference>
<dbReference type="InterPro" id="IPR006726">
    <property type="entry name" value="PHBA_efflux_AaeB/fusaric-R"/>
</dbReference>
<accession>A0A1M5R4F8</accession>
<evidence type="ECO:0000313" key="8">
    <source>
        <dbReference type="EMBL" id="SHH21285.1"/>
    </source>
</evidence>
<keyword evidence="5 7" id="KW-1133">Transmembrane helix</keyword>
<keyword evidence="2" id="KW-0813">Transport</keyword>
<comment type="subcellular location">
    <subcellularLocation>
        <location evidence="1">Cell membrane</location>
        <topology evidence="1">Multi-pass membrane protein</topology>
    </subcellularLocation>
</comment>
<organism evidence="8 9">
    <name type="scientific">Ferrimonas marina</name>
    <dbReference type="NCBI Taxonomy" id="299255"/>
    <lineage>
        <taxon>Bacteria</taxon>
        <taxon>Pseudomonadati</taxon>
        <taxon>Pseudomonadota</taxon>
        <taxon>Gammaproteobacteria</taxon>
        <taxon>Alteromonadales</taxon>
        <taxon>Ferrimonadaceae</taxon>
        <taxon>Ferrimonas</taxon>
    </lineage>
</organism>
<keyword evidence="6 7" id="KW-0472">Membrane</keyword>
<feature type="transmembrane region" description="Helical" evidence="7">
    <location>
        <begin position="360"/>
        <end position="376"/>
    </location>
</feature>
<feature type="transmembrane region" description="Helical" evidence="7">
    <location>
        <begin position="383"/>
        <end position="403"/>
    </location>
</feature>
<keyword evidence="3" id="KW-1003">Cell membrane</keyword>
<evidence type="ECO:0000256" key="6">
    <source>
        <dbReference type="ARBA" id="ARBA00023136"/>
    </source>
</evidence>
<feature type="transmembrane region" description="Helical" evidence="7">
    <location>
        <begin position="60"/>
        <end position="89"/>
    </location>
</feature>
<reference evidence="8 9" key="1">
    <citation type="submission" date="2016-11" db="EMBL/GenBank/DDBJ databases">
        <authorList>
            <person name="Jaros S."/>
            <person name="Januszkiewicz K."/>
            <person name="Wedrychowicz H."/>
        </authorList>
    </citation>
    <scope>NUCLEOTIDE SEQUENCE [LARGE SCALE GENOMIC DNA]</scope>
    <source>
        <strain evidence="8 9">DSM 16917</strain>
    </source>
</reference>
<evidence type="ECO:0000256" key="7">
    <source>
        <dbReference type="SAM" id="Phobius"/>
    </source>
</evidence>
<evidence type="ECO:0000256" key="5">
    <source>
        <dbReference type="ARBA" id="ARBA00022989"/>
    </source>
</evidence>
<feature type="transmembrane region" description="Helical" evidence="7">
    <location>
        <begin position="459"/>
        <end position="480"/>
    </location>
</feature>
<dbReference type="OrthoDB" id="5750541at2"/>
<evidence type="ECO:0000256" key="1">
    <source>
        <dbReference type="ARBA" id="ARBA00004651"/>
    </source>
</evidence>
<evidence type="ECO:0000313" key="9">
    <source>
        <dbReference type="Proteomes" id="UP000184268"/>
    </source>
</evidence>
<dbReference type="PANTHER" id="PTHR30509">
    <property type="entry name" value="P-HYDROXYBENZOIC ACID EFFLUX PUMP SUBUNIT-RELATED"/>
    <property type="match status" value="1"/>
</dbReference>
<feature type="transmembrane region" description="Helical" evidence="7">
    <location>
        <begin position="337"/>
        <end position="354"/>
    </location>
</feature>
<dbReference type="Proteomes" id="UP000184268">
    <property type="component" value="Unassembled WGS sequence"/>
</dbReference>
<dbReference type="AlphaFoldDB" id="A0A1M5R4F8"/>
<name>A0A1M5R4F8_9GAMM</name>
<feature type="transmembrane region" description="Helical" evidence="7">
    <location>
        <begin position="434"/>
        <end position="453"/>
    </location>
</feature>
<keyword evidence="9" id="KW-1185">Reference proteome</keyword>